<feature type="transmembrane region" description="Helical" evidence="1">
    <location>
        <begin position="305"/>
        <end position="333"/>
    </location>
</feature>
<feature type="transmembrane region" description="Helical" evidence="1">
    <location>
        <begin position="34"/>
        <end position="53"/>
    </location>
</feature>
<dbReference type="AlphaFoldDB" id="A0A9D2B622"/>
<gene>
    <name evidence="2" type="ORF">H9736_00195</name>
</gene>
<dbReference type="PANTHER" id="PTHR39556">
    <property type="entry name" value="PROTEIN, PUTATIVE-RELATED"/>
    <property type="match status" value="1"/>
</dbReference>
<feature type="transmembrane region" description="Helical" evidence="1">
    <location>
        <begin position="270"/>
        <end position="293"/>
    </location>
</feature>
<feature type="transmembrane region" description="Helical" evidence="1">
    <location>
        <begin position="345"/>
        <end position="371"/>
    </location>
</feature>
<keyword evidence="1" id="KW-1133">Transmembrane helix</keyword>
<keyword evidence="1" id="KW-0812">Transmembrane</keyword>
<feature type="transmembrane region" description="Helical" evidence="1">
    <location>
        <begin position="170"/>
        <end position="190"/>
    </location>
</feature>
<comment type="caution">
    <text evidence="2">The sequence shown here is derived from an EMBL/GenBank/DDBJ whole genome shotgun (WGS) entry which is preliminary data.</text>
</comment>
<dbReference type="Proteomes" id="UP000886800">
    <property type="component" value="Unassembled WGS sequence"/>
</dbReference>
<accession>A0A9D2B622</accession>
<feature type="transmembrane region" description="Helical" evidence="1">
    <location>
        <begin position="59"/>
        <end position="78"/>
    </location>
</feature>
<feature type="transmembrane region" description="Helical" evidence="1">
    <location>
        <begin position="383"/>
        <end position="403"/>
    </location>
</feature>
<keyword evidence="1" id="KW-0472">Membrane</keyword>
<dbReference type="Pfam" id="PF04165">
    <property type="entry name" value="DUF401"/>
    <property type="match status" value="1"/>
</dbReference>
<reference evidence="2" key="1">
    <citation type="journal article" date="2021" name="PeerJ">
        <title>Extensive microbial diversity within the chicken gut microbiome revealed by metagenomics and culture.</title>
        <authorList>
            <person name="Gilroy R."/>
            <person name="Ravi A."/>
            <person name="Getino M."/>
            <person name="Pursley I."/>
            <person name="Horton D.L."/>
            <person name="Alikhan N.F."/>
            <person name="Baker D."/>
            <person name="Gharbi K."/>
            <person name="Hall N."/>
            <person name="Watson M."/>
            <person name="Adriaenssens E.M."/>
            <person name="Foster-Nyarko E."/>
            <person name="Jarju S."/>
            <person name="Secka A."/>
            <person name="Antonio M."/>
            <person name="Oren A."/>
            <person name="Chaudhuri R.R."/>
            <person name="La Ragione R."/>
            <person name="Hildebrand F."/>
            <person name="Pallen M.J."/>
        </authorList>
    </citation>
    <scope>NUCLEOTIDE SEQUENCE</scope>
    <source>
        <strain evidence="2">CHK188-5543</strain>
    </source>
</reference>
<protein>
    <submittedName>
        <fullName evidence="2">DUF401 family protein</fullName>
    </submittedName>
</protein>
<feature type="transmembrane region" description="Helical" evidence="1">
    <location>
        <begin position="219"/>
        <end position="250"/>
    </location>
</feature>
<name>A0A9D2B622_9FIRM</name>
<evidence type="ECO:0000313" key="2">
    <source>
        <dbReference type="EMBL" id="HIX64645.1"/>
    </source>
</evidence>
<dbReference type="PANTHER" id="PTHR39556:SF1">
    <property type="entry name" value="PROTEIN, PUTATIVE-RELATED"/>
    <property type="match status" value="1"/>
</dbReference>
<organism evidence="2 3">
    <name type="scientific">Candidatus Anaerotruncus excrementipullorum</name>
    <dbReference type="NCBI Taxonomy" id="2838465"/>
    <lineage>
        <taxon>Bacteria</taxon>
        <taxon>Bacillati</taxon>
        <taxon>Bacillota</taxon>
        <taxon>Clostridia</taxon>
        <taxon>Eubacteriales</taxon>
        <taxon>Oscillospiraceae</taxon>
        <taxon>Anaerotruncus</taxon>
    </lineage>
</organism>
<sequence length="404" mass="44051">MAQLQLVKLAVVFLVIVVLLALRRPLWLSLSGGVLATALLFGVSPVAWPGLVARVFTDWNSFSVLVSLYLITYLQRMLEARQQIKLAQQDLNGLFHNRRVNAGVAPLFIGLLPSAAAMILCGDIVKDASDGYLTPREQAFVTSWMRHIPESTLPTYSGVLLMVTLSGVPLPSFMAGMVIPMIVLALLGYFPFLRRLPRDPGTPPSQDRRADALHLFQHLWSLLLILVLILALGLQVVSAVLVSILAVAVVHRFKPRELLPMVATAFEKKLLGNTFLVLVLKEFLAYTGVLEQLPQTLSGLPIPPYLIFTLLFFLGGIISGASGIIALGTPLAFAALPDGGMPLMVLLMCACHAASQISPTHVCLVVASDYYKVTLGELVRQTLPRALLFCVLMVGYYWVLAALF</sequence>
<proteinExistence type="predicted"/>
<dbReference type="InterPro" id="IPR007294">
    <property type="entry name" value="DUF401"/>
</dbReference>
<feature type="transmembrane region" description="Helical" evidence="1">
    <location>
        <begin position="6"/>
        <end position="22"/>
    </location>
</feature>
<evidence type="ECO:0000256" key="1">
    <source>
        <dbReference type="SAM" id="Phobius"/>
    </source>
</evidence>
<evidence type="ECO:0000313" key="3">
    <source>
        <dbReference type="Proteomes" id="UP000886800"/>
    </source>
</evidence>
<dbReference type="EMBL" id="DXES01000004">
    <property type="protein sequence ID" value="HIX64645.1"/>
    <property type="molecule type" value="Genomic_DNA"/>
</dbReference>
<reference evidence="2" key="2">
    <citation type="submission" date="2021-04" db="EMBL/GenBank/DDBJ databases">
        <authorList>
            <person name="Gilroy R."/>
        </authorList>
    </citation>
    <scope>NUCLEOTIDE SEQUENCE</scope>
    <source>
        <strain evidence="2">CHK188-5543</strain>
    </source>
</reference>
<feature type="transmembrane region" description="Helical" evidence="1">
    <location>
        <begin position="99"/>
        <end position="120"/>
    </location>
</feature>